<name>A0A840V3J8_9BACT</name>
<dbReference type="InterPro" id="IPR008995">
    <property type="entry name" value="Mo/tungstate-bd_C_term_dom"/>
</dbReference>
<dbReference type="InterPro" id="IPR050093">
    <property type="entry name" value="ABC_SmlMolc_Importer"/>
</dbReference>
<dbReference type="InterPro" id="IPR004606">
    <property type="entry name" value="Mop_domain"/>
</dbReference>
<evidence type="ECO:0000313" key="8">
    <source>
        <dbReference type="EMBL" id="MBB5352083.1"/>
    </source>
</evidence>
<evidence type="ECO:0000259" key="7">
    <source>
        <dbReference type="PROSITE" id="PS51866"/>
    </source>
</evidence>
<dbReference type="SUPFAM" id="SSF52540">
    <property type="entry name" value="P-loop containing nucleoside triphosphate hydrolases"/>
    <property type="match status" value="1"/>
</dbReference>
<dbReference type="PROSITE" id="PS00211">
    <property type="entry name" value="ABC_TRANSPORTER_1"/>
    <property type="match status" value="1"/>
</dbReference>
<dbReference type="InterPro" id="IPR003439">
    <property type="entry name" value="ABC_transporter-like_ATP-bd"/>
</dbReference>
<dbReference type="PANTHER" id="PTHR42781">
    <property type="entry name" value="SPERMIDINE/PUTRESCINE IMPORT ATP-BINDING PROTEIN POTA"/>
    <property type="match status" value="1"/>
</dbReference>
<keyword evidence="4 8" id="KW-0067">ATP-binding</keyword>
<organism evidence="8 9">
    <name type="scientific">Haloferula luteola</name>
    <dbReference type="NCBI Taxonomy" id="595692"/>
    <lineage>
        <taxon>Bacteria</taxon>
        <taxon>Pseudomonadati</taxon>
        <taxon>Verrucomicrobiota</taxon>
        <taxon>Verrucomicrobiia</taxon>
        <taxon>Verrucomicrobiales</taxon>
        <taxon>Verrucomicrobiaceae</taxon>
        <taxon>Haloferula</taxon>
    </lineage>
</organism>
<dbReference type="InterPro" id="IPR003593">
    <property type="entry name" value="AAA+_ATPase"/>
</dbReference>
<keyword evidence="2 5" id="KW-0500">Molybdenum</keyword>
<dbReference type="RefSeq" id="WP_184018821.1">
    <property type="nucleotide sequence ID" value="NZ_JACHFD010000010.1"/>
</dbReference>
<accession>A0A840V3J8</accession>
<evidence type="ECO:0000259" key="6">
    <source>
        <dbReference type="PROSITE" id="PS50893"/>
    </source>
</evidence>
<evidence type="ECO:0000313" key="9">
    <source>
        <dbReference type="Proteomes" id="UP000557717"/>
    </source>
</evidence>
<dbReference type="PROSITE" id="PS51866">
    <property type="entry name" value="MOP"/>
    <property type="match status" value="1"/>
</dbReference>
<dbReference type="PROSITE" id="PS50893">
    <property type="entry name" value="ABC_TRANSPORTER_2"/>
    <property type="match status" value="1"/>
</dbReference>
<feature type="domain" description="Mop" evidence="7">
    <location>
        <begin position="298"/>
        <end position="362"/>
    </location>
</feature>
<evidence type="ECO:0000256" key="5">
    <source>
        <dbReference type="PROSITE-ProRule" id="PRU01213"/>
    </source>
</evidence>
<dbReference type="Pfam" id="PF00005">
    <property type="entry name" value="ABC_tran"/>
    <property type="match status" value="1"/>
</dbReference>
<dbReference type="SMART" id="SM00382">
    <property type="entry name" value="AAA"/>
    <property type="match status" value="1"/>
</dbReference>
<evidence type="ECO:0000256" key="4">
    <source>
        <dbReference type="ARBA" id="ARBA00022840"/>
    </source>
</evidence>
<dbReference type="SUPFAM" id="SSF50331">
    <property type="entry name" value="MOP-like"/>
    <property type="match status" value="1"/>
</dbReference>
<gene>
    <name evidence="8" type="ORF">HNR46_002324</name>
</gene>
<dbReference type="InterPro" id="IPR005116">
    <property type="entry name" value="Transp-assoc_OB_typ1"/>
</dbReference>
<dbReference type="Proteomes" id="UP000557717">
    <property type="component" value="Unassembled WGS sequence"/>
</dbReference>
<proteinExistence type="predicted"/>
<protein>
    <submittedName>
        <fullName evidence="8">Molybdate transport system ATP-binding protein</fullName>
    </submittedName>
</protein>
<feature type="domain" description="ABC transporter" evidence="6">
    <location>
        <begin position="2"/>
        <end position="239"/>
    </location>
</feature>
<dbReference type="GO" id="GO:0005524">
    <property type="term" value="F:ATP binding"/>
    <property type="evidence" value="ECO:0007669"/>
    <property type="project" value="UniProtKB-KW"/>
</dbReference>
<dbReference type="PANTHER" id="PTHR42781:SF4">
    <property type="entry name" value="SPERMIDINE_PUTRESCINE IMPORT ATP-BINDING PROTEIN POTA"/>
    <property type="match status" value="1"/>
</dbReference>
<keyword evidence="1" id="KW-0813">Transport</keyword>
<dbReference type="Gene3D" id="2.40.50.100">
    <property type="match status" value="1"/>
</dbReference>
<comment type="caution">
    <text evidence="8">The sequence shown here is derived from an EMBL/GenBank/DDBJ whole genome shotgun (WGS) entry which is preliminary data.</text>
</comment>
<reference evidence="8 9" key="1">
    <citation type="submission" date="2020-08" db="EMBL/GenBank/DDBJ databases">
        <title>Genomic Encyclopedia of Type Strains, Phase IV (KMG-IV): sequencing the most valuable type-strain genomes for metagenomic binning, comparative biology and taxonomic classification.</title>
        <authorList>
            <person name="Goeker M."/>
        </authorList>
    </citation>
    <scope>NUCLEOTIDE SEQUENCE [LARGE SCALE GENOMIC DNA]</scope>
    <source>
        <strain evidence="8 9">YC6886</strain>
    </source>
</reference>
<dbReference type="InterPro" id="IPR017871">
    <property type="entry name" value="ABC_transporter-like_CS"/>
</dbReference>
<dbReference type="EMBL" id="JACHFD010000010">
    <property type="protein sequence ID" value="MBB5352083.1"/>
    <property type="molecule type" value="Genomic_DNA"/>
</dbReference>
<keyword evidence="9" id="KW-1185">Reference proteome</keyword>
<dbReference type="AlphaFoldDB" id="A0A840V3J8"/>
<dbReference type="Pfam" id="PF03459">
    <property type="entry name" value="TOBE"/>
    <property type="match status" value="1"/>
</dbReference>
<dbReference type="Gene3D" id="3.40.50.300">
    <property type="entry name" value="P-loop containing nucleotide triphosphate hydrolases"/>
    <property type="match status" value="1"/>
</dbReference>
<evidence type="ECO:0000256" key="1">
    <source>
        <dbReference type="ARBA" id="ARBA00022448"/>
    </source>
</evidence>
<keyword evidence="3" id="KW-0547">Nucleotide-binding</keyword>
<dbReference type="InterPro" id="IPR027417">
    <property type="entry name" value="P-loop_NTPase"/>
</dbReference>
<dbReference type="GO" id="GO:0015689">
    <property type="term" value="P:molybdate ion transport"/>
    <property type="evidence" value="ECO:0007669"/>
    <property type="project" value="InterPro"/>
</dbReference>
<evidence type="ECO:0000256" key="2">
    <source>
        <dbReference type="ARBA" id="ARBA00022505"/>
    </source>
</evidence>
<dbReference type="GO" id="GO:0016887">
    <property type="term" value="F:ATP hydrolysis activity"/>
    <property type="evidence" value="ECO:0007669"/>
    <property type="project" value="InterPro"/>
</dbReference>
<evidence type="ECO:0000256" key="3">
    <source>
        <dbReference type="ARBA" id="ARBA00022741"/>
    </source>
</evidence>
<sequence length="363" mass="39629">MIGALQLSFSRRFPTGAIIQVDDFLIPEGRGVTILFGESGAGKSTLIRVLAGLEKPDDGRLSVGEEWWFDTEKRIDVPASRRRVGWVSQDGLLFPHLSVAQNVSYGMRGGSKAAVKSRVADWLERMGLGGMENRRPSELSGGQQQRVALARALASDPALVLLDEPWSGLDRPTRERLRSELRPWLREAEVPVLMVTHDRQDALALGDRMAVMSRGRLVEQGEMEEVFCRPESAETAQLLEVETLARGRVLSCENGVAEVDCRGVCVVASEVPGLVKGGEVWVCVRGGDVSLGEVLLDHSSLRNQWWGRVVGLRQEGVAMRVELDVGFPLVALLTAASVEVLGVTVGREMVAAVKAQRVHVIPL</sequence>